<dbReference type="EMBL" id="HBIE01004215">
    <property type="protein sequence ID" value="CAE0306406.1"/>
    <property type="molecule type" value="Transcribed_RNA"/>
</dbReference>
<keyword evidence="1" id="KW-0812">Transmembrane</keyword>
<name>A0A7S3MJU2_9SPIT</name>
<protein>
    <submittedName>
        <fullName evidence="2">Uncharacterized protein</fullName>
    </submittedName>
</protein>
<gene>
    <name evidence="2" type="ORF">FEHR0123_LOCUS1312</name>
</gene>
<proteinExistence type="predicted"/>
<reference evidence="2" key="1">
    <citation type="submission" date="2021-01" db="EMBL/GenBank/DDBJ databases">
        <authorList>
            <person name="Corre E."/>
            <person name="Pelletier E."/>
            <person name="Niang G."/>
            <person name="Scheremetjew M."/>
            <person name="Finn R."/>
            <person name="Kale V."/>
            <person name="Holt S."/>
            <person name="Cochrane G."/>
            <person name="Meng A."/>
            <person name="Brown T."/>
            <person name="Cohen L."/>
        </authorList>
    </citation>
    <scope>NUCLEOTIDE SEQUENCE</scope>
    <source>
        <strain evidence="2">Fehren 1</strain>
    </source>
</reference>
<feature type="transmembrane region" description="Helical" evidence="1">
    <location>
        <begin position="83"/>
        <end position="108"/>
    </location>
</feature>
<evidence type="ECO:0000313" key="2">
    <source>
        <dbReference type="EMBL" id="CAE0306406.1"/>
    </source>
</evidence>
<sequence length="109" mass="12082">MVPDIPKSVAPSNFSTDITQGSWACTSTKVELLNQIVCRNVMPVEQGLFPAATFRWMPEWGVIEQWGYQSINDQAQWIKLGRVALMGAIINHIATVLTPALIVFLLALI</sequence>
<organism evidence="2">
    <name type="scientific">Favella ehrenbergii</name>
    <dbReference type="NCBI Taxonomy" id="182087"/>
    <lineage>
        <taxon>Eukaryota</taxon>
        <taxon>Sar</taxon>
        <taxon>Alveolata</taxon>
        <taxon>Ciliophora</taxon>
        <taxon>Intramacronucleata</taxon>
        <taxon>Spirotrichea</taxon>
        <taxon>Choreotrichia</taxon>
        <taxon>Tintinnida</taxon>
        <taxon>Xystonellidae</taxon>
        <taxon>Favella</taxon>
    </lineage>
</organism>
<evidence type="ECO:0000256" key="1">
    <source>
        <dbReference type="SAM" id="Phobius"/>
    </source>
</evidence>
<accession>A0A7S3MJU2</accession>
<dbReference type="AlphaFoldDB" id="A0A7S3MJU2"/>
<keyword evidence="1" id="KW-0472">Membrane</keyword>
<keyword evidence="1" id="KW-1133">Transmembrane helix</keyword>